<name>A0AAN6SYG6_9PEZI</name>
<comment type="caution">
    <text evidence="1">The sequence shown here is derived from an EMBL/GenBank/DDBJ whole genome shotgun (WGS) entry which is preliminary data.</text>
</comment>
<reference evidence="1" key="2">
    <citation type="submission" date="2023-05" db="EMBL/GenBank/DDBJ databases">
        <authorList>
            <consortium name="Lawrence Berkeley National Laboratory"/>
            <person name="Steindorff A."/>
            <person name="Hensen N."/>
            <person name="Bonometti L."/>
            <person name="Westerberg I."/>
            <person name="Brannstrom I.O."/>
            <person name="Guillou S."/>
            <person name="Cros-Aarteil S."/>
            <person name="Calhoun S."/>
            <person name="Haridas S."/>
            <person name="Kuo A."/>
            <person name="Mondo S."/>
            <person name="Pangilinan J."/>
            <person name="Riley R."/>
            <person name="Labutti K."/>
            <person name="Andreopoulos B."/>
            <person name="Lipzen A."/>
            <person name="Chen C."/>
            <person name="Yanf M."/>
            <person name="Daum C."/>
            <person name="Ng V."/>
            <person name="Clum A."/>
            <person name="Ohm R."/>
            <person name="Martin F."/>
            <person name="Silar P."/>
            <person name="Natvig D."/>
            <person name="Lalanne C."/>
            <person name="Gautier V."/>
            <person name="Ament-Velasquez S.L."/>
            <person name="Kruys A."/>
            <person name="Hutchinson M.I."/>
            <person name="Powell A.J."/>
            <person name="Barry K."/>
            <person name="Miller A.N."/>
            <person name="Grigoriev I.V."/>
            <person name="Debuchy R."/>
            <person name="Gladieux P."/>
            <person name="Thoren M.H."/>
            <person name="Johannesson H."/>
        </authorList>
    </citation>
    <scope>NUCLEOTIDE SEQUENCE</scope>
    <source>
        <strain evidence="1">CBS 757.83</strain>
    </source>
</reference>
<dbReference type="Proteomes" id="UP001305647">
    <property type="component" value="Unassembled WGS sequence"/>
</dbReference>
<evidence type="ECO:0000313" key="2">
    <source>
        <dbReference type="Proteomes" id="UP001305647"/>
    </source>
</evidence>
<protein>
    <submittedName>
        <fullName evidence="1">Uncharacterized protein</fullName>
    </submittedName>
</protein>
<organism evidence="1 2">
    <name type="scientific">Parathielavia hyrcaniae</name>
    <dbReference type="NCBI Taxonomy" id="113614"/>
    <lineage>
        <taxon>Eukaryota</taxon>
        <taxon>Fungi</taxon>
        <taxon>Dikarya</taxon>
        <taxon>Ascomycota</taxon>
        <taxon>Pezizomycotina</taxon>
        <taxon>Sordariomycetes</taxon>
        <taxon>Sordariomycetidae</taxon>
        <taxon>Sordariales</taxon>
        <taxon>Chaetomiaceae</taxon>
        <taxon>Parathielavia</taxon>
    </lineage>
</organism>
<dbReference type="AlphaFoldDB" id="A0AAN6SYG6"/>
<keyword evidence="2" id="KW-1185">Reference proteome</keyword>
<sequence length="186" mass="20262">MTAHLLQKRASLCKIRDCVANILDLEKEKRVRHAQAVCVQQRCVHGTSGFLLPSVPCAILWIVSCAVHLFPGPSFGDVTSTFQAEPSSGQAVGEASRFSGILVLERSSGAARGDARWQRRRRNCQAADGRPKAGVWFIGETRQAGVECAVTTFLSTAGQSENRAILYGEGAVLFRRVTRPNQRTHG</sequence>
<gene>
    <name evidence="1" type="ORF">N658DRAFT_269970</name>
</gene>
<accession>A0AAN6SYG6</accession>
<evidence type="ECO:0000313" key="1">
    <source>
        <dbReference type="EMBL" id="KAK4097646.1"/>
    </source>
</evidence>
<proteinExistence type="predicted"/>
<reference evidence="1" key="1">
    <citation type="journal article" date="2023" name="Mol. Phylogenet. Evol.">
        <title>Genome-scale phylogeny and comparative genomics of the fungal order Sordariales.</title>
        <authorList>
            <person name="Hensen N."/>
            <person name="Bonometti L."/>
            <person name="Westerberg I."/>
            <person name="Brannstrom I.O."/>
            <person name="Guillou S."/>
            <person name="Cros-Aarteil S."/>
            <person name="Calhoun S."/>
            <person name="Haridas S."/>
            <person name="Kuo A."/>
            <person name="Mondo S."/>
            <person name="Pangilinan J."/>
            <person name="Riley R."/>
            <person name="LaButti K."/>
            <person name="Andreopoulos B."/>
            <person name="Lipzen A."/>
            <person name="Chen C."/>
            <person name="Yan M."/>
            <person name="Daum C."/>
            <person name="Ng V."/>
            <person name="Clum A."/>
            <person name="Steindorff A."/>
            <person name="Ohm R.A."/>
            <person name="Martin F."/>
            <person name="Silar P."/>
            <person name="Natvig D.O."/>
            <person name="Lalanne C."/>
            <person name="Gautier V."/>
            <person name="Ament-Velasquez S.L."/>
            <person name="Kruys A."/>
            <person name="Hutchinson M.I."/>
            <person name="Powell A.J."/>
            <person name="Barry K."/>
            <person name="Miller A.N."/>
            <person name="Grigoriev I.V."/>
            <person name="Debuchy R."/>
            <person name="Gladieux P."/>
            <person name="Hiltunen Thoren M."/>
            <person name="Johannesson H."/>
        </authorList>
    </citation>
    <scope>NUCLEOTIDE SEQUENCE</scope>
    <source>
        <strain evidence="1">CBS 757.83</strain>
    </source>
</reference>
<dbReference type="EMBL" id="MU863671">
    <property type="protein sequence ID" value="KAK4097646.1"/>
    <property type="molecule type" value="Genomic_DNA"/>
</dbReference>